<dbReference type="AlphaFoldDB" id="A0A9D4IVU0"/>
<accession>A0A9D4IVU0</accession>
<dbReference type="Proteomes" id="UP000828390">
    <property type="component" value="Unassembled WGS sequence"/>
</dbReference>
<reference evidence="1" key="1">
    <citation type="journal article" date="2019" name="bioRxiv">
        <title>The Genome of the Zebra Mussel, Dreissena polymorpha: A Resource for Invasive Species Research.</title>
        <authorList>
            <person name="McCartney M.A."/>
            <person name="Auch B."/>
            <person name="Kono T."/>
            <person name="Mallez S."/>
            <person name="Zhang Y."/>
            <person name="Obille A."/>
            <person name="Becker A."/>
            <person name="Abrahante J.E."/>
            <person name="Garbe J."/>
            <person name="Badalamenti J.P."/>
            <person name="Herman A."/>
            <person name="Mangelson H."/>
            <person name="Liachko I."/>
            <person name="Sullivan S."/>
            <person name="Sone E.D."/>
            <person name="Koren S."/>
            <person name="Silverstein K.A.T."/>
            <person name="Beckman K.B."/>
            <person name="Gohl D.M."/>
        </authorList>
    </citation>
    <scope>NUCLEOTIDE SEQUENCE</scope>
    <source>
        <strain evidence="1">Duluth1</strain>
        <tissue evidence="1">Whole animal</tissue>
    </source>
</reference>
<evidence type="ECO:0000313" key="1">
    <source>
        <dbReference type="EMBL" id="KAH3790131.1"/>
    </source>
</evidence>
<evidence type="ECO:0000313" key="2">
    <source>
        <dbReference type="Proteomes" id="UP000828390"/>
    </source>
</evidence>
<keyword evidence="2" id="KW-1185">Reference proteome</keyword>
<sequence>MEDLIETTNSIFGDKTIVSLPLPRKEREMNSKAQQLCAAFRNNFSRFRNVTFSENSNLTHRGRPLNGIL</sequence>
<reference evidence="1" key="2">
    <citation type="submission" date="2020-11" db="EMBL/GenBank/DDBJ databases">
        <authorList>
            <person name="McCartney M.A."/>
            <person name="Auch B."/>
            <person name="Kono T."/>
            <person name="Mallez S."/>
            <person name="Becker A."/>
            <person name="Gohl D.M."/>
            <person name="Silverstein K.A.T."/>
            <person name="Koren S."/>
            <person name="Bechman K.B."/>
            <person name="Herman A."/>
            <person name="Abrahante J.E."/>
            <person name="Garbe J."/>
        </authorList>
    </citation>
    <scope>NUCLEOTIDE SEQUENCE</scope>
    <source>
        <strain evidence="1">Duluth1</strain>
        <tissue evidence="1">Whole animal</tissue>
    </source>
</reference>
<protein>
    <submittedName>
        <fullName evidence="1">Uncharacterized protein</fullName>
    </submittedName>
</protein>
<name>A0A9D4IVU0_DREPO</name>
<proteinExistence type="predicted"/>
<dbReference type="EMBL" id="JAIWYP010000008">
    <property type="protein sequence ID" value="KAH3790131.1"/>
    <property type="molecule type" value="Genomic_DNA"/>
</dbReference>
<gene>
    <name evidence="1" type="ORF">DPMN_168326</name>
</gene>
<organism evidence="1 2">
    <name type="scientific">Dreissena polymorpha</name>
    <name type="common">Zebra mussel</name>
    <name type="synonym">Mytilus polymorpha</name>
    <dbReference type="NCBI Taxonomy" id="45954"/>
    <lineage>
        <taxon>Eukaryota</taxon>
        <taxon>Metazoa</taxon>
        <taxon>Spiralia</taxon>
        <taxon>Lophotrochozoa</taxon>
        <taxon>Mollusca</taxon>
        <taxon>Bivalvia</taxon>
        <taxon>Autobranchia</taxon>
        <taxon>Heteroconchia</taxon>
        <taxon>Euheterodonta</taxon>
        <taxon>Imparidentia</taxon>
        <taxon>Neoheterodontei</taxon>
        <taxon>Myida</taxon>
        <taxon>Dreissenoidea</taxon>
        <taxon>Dreissenidae</taxon>
        <taxon>Dreissena</taxon>
    </lineage>
</organism>
<comment type="caution">
    <text evidence="1">The sequence shown here is derived from an EMBL/GenBank/DDBJ whole genome shotgun (WGS) entry which is preliminary data.</text>
</comment>